<keyword evidence="3" id="KW-0547">Nucleotide-binding</keyword>
<feature type="region of interest" description="Disordered" evidence="15">
    <location>
        <begin position="1354"/>
        <end position="1390"/>
    </location>
</feature>
<evidence type="ECO:0000256" key="8">
    <source>
        <dbReference type="ARBA" id="ARBA00023125"/>
    </source>
</evidence>
<dbReference type="InterPro" id="IPR050615">
    <property type="entry name" value="ATP-dep_DNA_Helicase"/>
</dbReference>
<sequence>MNSKRAQDAGYSQSGFLIASRVRRSLQRVQRRLGGFSLAGLVGGENGAASLADFTQAEGRSSDSDSTASGPAPNRARRAAAAASAASTSATVEVGSSDSEESDEGKNPDRSYKVTRQEKAAEGGGSAAKGKGKAKAKPKPAAKGKGKGKGRAGGTPAPAAGDGSSGGTKIKFKFGGGGAAESASTSATMPTLKTPGVAVSDAAGALVSSNFRQDRDYGYLPLRPDQASRPFYIVPSTGHIILENFHPLAKYATDFLVAIAEPVSRPKYIHEYKLTPHSLYAAVSVGLETENIIEVLNRMSKVPVPDELCEFIRECTHSYGKVKMVLKKNRHYVESSDPETLRILLRDEVIAKARVPPEEQQQADKDGAAPTATFGLETAKAPTKAGLVIPGTSKAGPQDGQAGANGEAGKDKPQRTQEEEDLFTAVVGLEKEDDMDDDDEVHSFEVRESEIEAVKRRCLDLDYRMMEEYDFRHDEINPTLEIDLKPSAALRPYQEKSLGKMFGNGRARSGIIVLPCGAGKTLVGITAATTIRKSCIVLCTSSVSVMQWRQQFLQWSTIKESAISVFTADQKEKFTGEAGIVVSTYSMVANRQKRSHDSQKMMDFLTSREWGFILLDEVHVVPAAMFRRVVTKIKAHTKLGLTATLVREDDKIDDLNFLIGPKLYEANWMDLAENGHIAKVQCAEVWCDMTPEFYREYLRESSRKKMLLYCMNPRKFQACQFLIQYHENRGDKIIVFSDNVYALEAYAKKLGKLYIHGGTPQVERMRILQNFQHNPIVNTIFLSKVGDTSIDLPEATCLIQISSHFGSRRQEAQRLGRILRAKRRNDEGFNAFFYSLVSKDTQEMYYSSKRQGFLVDQGYAFRVITSLDGLEQLDNLVYPTKAEQIELLQSVLLASETDADVGGDEVSKAPSGAASGYNSPAPGRRDGAPQATRIAGSLQALSGGQSMAYSERQKSANKQLSKEAKSNRHNLFKKRDEAAKKPSFSSLLSILLLSDFLHDELLFSLWLGLVCVPRFSQDHARSLLDPSSLGNPLDRALMDYECQCGCERHDWDEPEQVSPPANRAIRPLPHKRLRAAVQHGAHADGLAVATDGDLSAGSDGESEGEDARAPISLKEAAAYDAGSVGGDGYDDGEVIIAPYDRWPRQDEPLVVPRDPNRSGRDDGSEYESSPGSPASTTSSALSVQLPVYAQTGVLFGDEGKRIVDSLATASSFSSAGLFGGLGLATLHPALTPAAAERHYEEDEDGDEDTYGIVDRSRPPVEPSPVSQAGAAALVTGGSNKKKRKIPGMLAAQNNDVDDASDGYAPPVESTQEVSIPVPGTPAPFRSSRGPLAPANPPTTVEAALAKLRIRPPHISLSDSVSSSRRHRRKRMRTSAAKQPPLPLPAVPSFVPPAMPREGPRPMPGMKGSKAIKLAMKAEKEREKEKERIRQLFAHVRVPDLLDPEGKANPPPSVITRAIKADLDRRKKEGKPGKVDTDAYPTPPGSSDEGEDVEASAPPFPSTPPQLDLFTFVEYPPEVIESRWTALNDQKERLRAAKERAAKARDEEEKRRKEKEDKEGADAAAAAANPASKSAPAPAPAVPPTPHATPKRNTTVPARPAQPPVPAPAVAPPPAEQPAAPAPPPAVPLPPAPPAPPARAATKKKGKKKRSAHANALNVHHRDNYVPSRLPSTPQQTHDGSTSAHMLSWPASDEALASAGPYAGTCGGGHFCGPDEWLCLFCEYELFYGEEPLLLKAVRKRKGVLKVRKQARERASKAAQGAPPATTTSTPAQAAATNDASPAPAAVPPEPATPPVDPAAL</sequence>
<feature type="region of interest" description="Disordered" evidence="15">
    <location>
        <begin position="1290"/>
        <end position="1317"/>
    </location>
</feature>
<dbReference type="FunFam" id="3.40.50.300:FF:000077">
    <property type="entry name" value="Probable DNA repair helicase RAD25"/>
    <property type="match status" value="1"/>
</dbReference>
<dbReference type="Pfam" id="PF04851">
    <property type="entry name" value="ResIII"/>
    <property type="match status" value="1"/>
</dbReference>
<keyword evidence="9" id="KW-0234">DNA repair</keyword>
<comment type="subcellular location">
    <subcellularLocation>
        <location evidence="1">Nucleus</location>
    </subcellularLocation>
</comment>
<feature type="compositionally biased region" description="Pro residues" evidence="15">
    <location>
        <begin position="1599"/>
        <end position="1636"/>
    </location>
</feature>
<evidence type="ECO:0000256" key="6">
    <source>
        <dbReference type="ARBA" id="ARBA00022806"/>
    </source>
</evidence>
<dbReference type="STRING" id="5286.A0A0K3CDU2"/>
<reference evidence="18 19" key="1">
    <citation type="submission" date="2015-07" db="EMBL/GenBank/DDBJ databases">
        <authorList>
            <person name="Cajimat M.N.B."/>
            <person name="Milazzo M.L."/>
            <person name="Fulhorst C.F."/>
        </authorList>
    </citation>
    <scope>NUCLEOTIDE SEQUENCE [LARGE SCALE GENOMIC DNA]</scope>
    <source>
        <strain evidence="18">Single colony</strain>
    </source>
</reference>
<dbReference type="EMBL" id="CWKI01000002">
    <property type="protein sequence ID" value="CTR05326.1"/>
    <property type="molecule type" value="Genomic_DNA"/>
</dbReference>
<dbReference type="GO" id="GO:0016787">
    <property type="term" value="F:hydrolase activity"/>
    <property type="evidence" value="ECO:0007669"/>
    <property type="project" value="UniProtKB-KW"/>
</dbReference>
<feature type="compositionally biased region" description="Low complexity" evidence="15">
    <location>
        <begin position="1168"/>
        <end position="1179"/>
    </location>
</feature>
<feature type="region of interest" description="Disordered" evidence="15">
    <location>
        <begin position="1145"/>
        <end position="1179"/>
    </location>
</feature>
<evidence type="ECO:0000256" key="3">
    <source>
        <dbReference type="ARBA" id="ARBA00022741"/>
    </source>
</evidence>
<evidence type="ECO:0000256" key="12">
    <source>
        <dbReference type="ARBA" id="ARBA00034617"/>
    </source>
</evidence>
<dbReference type="GO" id="GO:0006289">
    <property type="term" value="P:nucleotide-excision repair"/>
    <property type="evidence" value="ECO:0007669"/>
    <property type="project" value="InterPro"/>
</dbReference>
<keyword evidence="11" id="KW-0539">Nucleus</keyword>
<dbReference type="GO" id="GO:0008168">
    <property type="term" value="F:methyltransferase activity"/>
    <property type="evidence" value="ECO:0007669"/>
    <property type="project" value="UniProtKB-KW"/>
</dbReference>
<name>A0A0K3CDU2_RHOTO</name>
<dbReference type="GO" id="GO:0000112">
    <property type="term" value="C:nucleotide-excision repair factor 3 complex"/>
    <property type="evidence" value="ECO:0007669"/>
    <property type="project" value="TreeGrafter"/>
</dbReference>
<feature type="compositionally biased region" description="Pro residues" evidence="15">
    <location>
        <begin position="1379"/>
        <end position="1390"/>
    </location>
</feature>
<keyword evidence="19" id="KW-1185">Reference proteome</keyword>
<dbReference type="InterPro" id="IPR006935">
    <property type="entry name" value="Helicase/UvrB_N"/>
</dbReference>
<dbReference type="EC" id="5.6.2.4" evidence="13"/>
<evidence type="ECO:0000256" key="5">
    <source>
        <dbReference type="ARBA" id="ARBA00022801"/>
    </source>
</evidence>
<feature type="region of interest" description="Disordered" evidence="15">
    <location>
        <begin position="1440"/>
        <end position="1508"/>
    </location>
</feature>
<feature type="compositionally biased region" description="Pro residues" evidence="15">
    <location>
        <begin position="1576"/>
        <end position="1586"/>
    </location>
</feature>
<dbReference type="GO" id="GO:0043138">
    <property type="term" value="F:3'-5' DNA helicase activity"/>
    <property type="evidence" value="ECO:0007669"/>
    <property type="project" value="UniProtKB-EC"/>
</dbReference>
<keyword evidence="18" id="KW-0808">Transferase</keyword>
<feature type="region of interest" description="Disordered" evidence="15">
    <location>
        <begin position="1524"/>
        <end position="1683"/>
    </location>
</feature>
<comment type="catalytic activity">
    <reaction evidence="14">
        <text>ATP + H2O = ADP + phosphate + H(+)</text>
        <dbReference type="Rhea" id="RHEA:13065"/>
        <dbReference type="ChEBI" id="CHEBI:15377"/>
        <dbReference type="ChEBI" id="CHEBI:15378"/>
        <dbReference type="ChEBI" id="CHEBI:30616"/>
        <dbReference type="ChEBI" id="CHEBI:43474"/>
        <dbReference type="ChEBI" id="CHEBI:456216"/>
        <dbReference type="EC" id="5.6.2.4"/>
    </reaction>
</comment>
<dbReference type="PROSITE" id="PS51194">
    <property type="entry name" value="HELICASE_CTER"/>
    <property type="match status" value="1"/>
</dbReference>
<dbReference type="InterPro" id="IPR027417">
    <property type="entry name" value="P-loop_NTPase"/>
</dbReference>
<keyword evidence="4" id="KW-0227">DNA damage</keyword>
<keyword evidence="5" id="KW-0378">Hydrolase</keyword>
<evidence type="ECO:0000313" key="18">
    <source>
        <dbReference type="EMBL" id="CTR05326.1"/>
    </source>
</evidence>
<feature type="compositionally biased region" description="Basic and acidic residues" evidence="15">
    <location>
        <begin position="1528"/>
        <end position="1560"/>
    </location>
</feature>
<evidence type="ECO:0000256" key="7">
    <source>
        <dbReference type="ARBA" id="ARBA00022840"/>
    </source>
</evidence>
<feature type="compositionally biased region" description="Basic and acidic residues" evidence="15">
    <location>
        <begin position="1154"/>
        <end position="1163"/>
    </location>
</feature>
<feature type="region of interest" description="Disordered" evidence="15">
    <location>
        <begin position="902"/>
        <end position="929"/>
    </location>
</feature>
<feature type="compositionally biased region" description="Low complexity" evidence="15">
    <location>
        <begin position="79"/>
        <end position="97"/>
    </location>
</feature>
<organism evidence="18 19">
    <name type="scientific">Rhodotorula toruloides</name>
    <name type="common">Yeast</name>
    <name type="synonym">Rhodosporidium toruloides</name>
    <dbReference type="NCBI Taxonomy" id="5286"/>
    <lineage>
        <taxon>Eukaryota</taxon>
        <taxon>Fungi</taxon>
        <taxon>Dikarya</taxon>
        <taxon>Basidiomycota</taxon>
        <taxon>Pucciniomycotina</taxon>
        <taxon>Microbotryomycetes</taxon>
        <taxon>Sporidiobolales</taxon>
        <taxon>Sporidiobolaceae</taxon>
        <taxon>Rhodotorula</taxon>
    </lineage>
</organism>
<dbReference type="InterPro" id="IPR014001">
    <property type="entry name" value="Helicase_ATP-bd"/>
</dbReference>
<keyword evidence="18" id="KW-0489">Methyltransferase</keyword>
<feature type="compositionally biased region" description="Basic residues" evidence="15">
    <location>
        <begin position="1363"/>
        <end position="1372"/>
    </location>
</feature>
<dbReference type="Pfam" id="PF16203">
    <property type="entry name" value="ERCC3_RAD25_C"/>
    <property type="match status" value="1"/>
</dbReference>
<dbReference type="InterPro" id="IPR032830">
    <property type="entry name" value="XPB/Ssl2_N"/>
</dbReference>
<dbReference type="SMART" id="SM00487">
    <property type="entry name" value="DEXDc"/>
    <property type="match status" value="1"/>
</dbReference>
<feature type="compositionally biased region" description="Basic and acidic residues" evidence="15">
    <location>
        <begin position="104"/>
        <end position="121"/>
    </location>
</feature>
<keyword evidence="8" id="KW-0238">DNA-binding</keyword>
<feature type="compositionally biased region" description="Basic and acidic residues" evidence="15">
    <location>
        <begin position="1458"/>
        <end position="1476"/>
    </location>
</feature>
<evidence type="ECO:0000256" key="4">
    <source>
        <dbReference type="ARBA" id="ARBA00022763"/>
    </source>
</evidence>
<feature type="compositionally biased region" description="Basic residues" evidence="15">
    <location>
        <begin position="1640"/>
        <end position="1651"/>
    </location>
</feature>
<evidence type="ECO:0000256" key="2">
    <source>
        <dbReference type="ARBA" id="ARBA00006637"/>
    </source>
</evidence>
<feature type="compositionally biased region" description="Polar residues" evidence="15">
    <location>
        <begin position="1669"/>
        <end position="1683"/>
    </location>
</feature>
<dbReference type="SUPFAM" id="SSF52540">
    <property type="entry name" value="P-loop containing nucleoside triphosphate hydrolases"/>
    <property type="match status" value="2"/>
</dbReference>
<feature type="region of interest" description="Disordered" evidence="15">
    <location>
        <begin position="1750"/>
        <end position="1800"/>
    </location>
</feature>
<dbReference type="CDD" id="cd18029">
    <property type="entry name" value="DEXHc_XPB"/>
    <property type="match status" value="1"/>
</dbReference>
<feature type="region of interest" description="Disordered" evidence="15">
    <location>
        <begin position="387"/>
        <end position="418"/>
    </location>
</feature>
<feature type="compositionally biased region" description="Pro residues" evidence="15">
    <location>
        <begin position="1784"/>
        <end position="1800"/>
    </location>
</feature>
<evidence type="ECO:0000256" key="1">
    <source>
        <dbReference type="ARBA" id="ARBA00004123"/>
    </source>
</evidence>
<evidence type="ECO:0000256" key="10">
    <source>
        <dbReference type="ARBA" id="ARBA00023235"/>
    </source>
</evidence>
<dbReference type="FunFam" id="3.40.50.300:FF:000117">
    <property type="entry name" value="Putative DNA repair helicase rad25"/>
    <property type="match status" value="1"/>
</dbReference>
<dbReference type="GO" id="GO:0005675">
    <property type="term" value="C:transcription factor TFIIH holo complex"/>
    <property type="evidence" value="ECO:0007669"/>
    <property type="project" value="TreeGrafter"/>
</dbReference>
<evidence type="ECO:0000256" key="11">
    <source>
        <dbReference type="ARBA" id="ARBA00023242"/>
    </source>
</evidence>
<feature type="domain" description="Helicase ATP-binding" evidence="16">
    <location>
        <begin position="501"/>
        <end position="663"/>
    </location>
</feature>
<feature type="region of interest" description="Disordered" evidence="15">
    <location>
        <begin position="949"/>
        <end position="969"/>
    </location>
</feature>
<dbReference type="SMART" id="SM00490">
    <property type="entry name" value="HELICc"/>
    <property type="match status" value="1"/>
</dbReference>
<protein>
    <recommendedName>
        <fullName evidence="13">DNA 3'-5' helicase</fullName>
        <ecNumber evidence="13">5.6.2.4</ecNumber>
    </recommendedName>
</protein>
<comment type="similarity">
    <text evidence="2">Belongs to the helicase family. RAD25/XPB subfamily.</text>
</comment>
<feature type="region of interest" description="Disordered" evidence="15">
    <location>
        <begin position="1235"/>
        <end position="1268"/>
    </location>
</feature>
<dbReference type="PROSITE" id="PS51192">
    <property type="entry name" value="HELICASE_ATP_BIND_1"/>
    <property type="match status" value="1"/>
</dbReference>
<evidence type="ECO:0000313" key="19">
    <source>
        <dbReference type="Proteomes" id="UP000199069"/>
    </source>
</evidence>
<evidence type="ECO:0000256" key="15">
    <source>
        <dbReference type="SAM" id="MobiDB-lite"/>
    </source>
</evidence>
<keyword evidence="7" id="KW-0067">ATP-binding</keyword>
<dbReference type="Pfam" id="PF13625">
    <property type="entry name" value="Helicase_C_3"/>
    <property type="match status" value="1"/>
</dbReference>
<feature type="compositionally biased region" description="Basic and acidic residues" evidence="15">
    <location>
        <begin position="408"/>
        <end position="417"/>
    </location>
</feature>
<feature type="compositionally biased region" description="Basic residues" evidence="15">
    <location>
        <begin position="130"/>
        <end position="150"/>
    </location>
</feature>
<feature type="compositionally biased region" description="Low complexity" evidence="15">
    <location>
        <begin position="1757"/>
        <end position="1783"/>
    </location>
</feature>
<keyword evidence="6" id="KW-0347">Helicase</keyword>
<comment type="catalytic activity">
    <reaction evidence="12">
        <text>Couples ATP hydrolysis with the unwinding of duplex DNA by translocating in the 3'-5' direction.</text>
        <dbReference type="EC" id="5.6.2.4"/>
    </reaction>
</comment>
<feature type="domain" description="Helicase C-terminal" evidence="17">
    <location>
        <begin position="717"/>
        <end position="871"/>
    </location>
</feature>
<dbReference type="InterPro" id="IPR001650">
    <property type="entry name" value="Helicase_C-like"/>
</dbReference>
<dbReference type="GO" id="GO:0032259">
    <property type="term" value="P:methylation"/>
    <property type="evidence" value="ECO:0007669"/>
    <property type="project" value="UniProtKB-KW"/>
</dbReference>
<dbReference type="CDD" id="cd18789">
    <property type="entry name" value="SF2_C_XPB"/>
    <property type="match status" value="1"/>
</dbReference>
<evidence type="ECO:0000259" key="17">
    <source>
        <dbReference type="PROSITE" id="PS51194"/>
    </source>
</evidence>
<dbReference type="GO" id="GO:0005524">
    <property type="term" value="F:ATP binding"/>
    <property type="evidence" value="ECO:0007669"/>
    <property type="project" value="UniProtKB-KW"/>
</dbReference>
<dbReference type="NCBIfam" id="TIGR00603">
    <property type="entry name" value="rad25"/>
    <property type="match status" value="1"/>
</dbReference>
<dbReference type="InterPro" id="IPR032438">
    <property type="entry name" value="ERCC3_RAD25_C"/>
</dbReference>
<accession>A0A0K3CDU2</accession>
<evidence type="ECO:0000256" key="13">
    <source>
        <dbReference type="ARBA" id="ARBA00034808"/>
    </source>
</evidence>
<dbReference type="GO" id="GO:0097550">
    <property type="term" value="C:transcription preinitiation complex"/>
    <property type="evidence" value="ECO:0007669"/>
    <property type="project" value="TreeGrafter"/>
</dbReference>
<dbReference type="Proteomes" id="UP000199069">
    <property type="component" value="Unassembled WGS sequence"/>
</dbReference>
<dbReference type="InterPro" id="IPR001161">
    <property type="entry name" value="XPB/Ssl2"/>
</dbReference>
<evidence type="ECO:0000256" key="9">
    <source>
        <dbReference type="ARBA" id="ARBA00023204"/>
    </source>
</evidence>
<gene>
    <name evidence="18" type="primary">FGENESH: predicted gene_2.356</name>
    <name evidence="18" type="ORF">BN2166_0011870</name>
</gene>
<evidence type="ECO:0000256" key="14">
    <source>
        <dbReference type="ARBA" id="ARBA00048988"/>
    </source>
</evidence>
<dbReference type="GO" id="GO:0003677">
    <property type="term" value="F:DNA binding"/>
    <property type="evidence" value="ECO:0007669"/>
    <property type="project" value="UniProtKB-KW"/>
</dbReference>
<feature type="compositionally biased region" description="Low complexity" evidence="15">
    <location>
        <begin position="1561"/>
        <end position="1575"/>
    </location>
</feature>
<dbReference type="PRINTS" id="PR00851">
    <property type="entry name" value="XRODRMPGMNTB"/>
</dbReference>
<feature type="region of interest" description="Disordered" evidence="15">
    <location>
        <begin position="52"/>
        <end position="168"/>
    </location>
</feature>
<keyword evidence="10" id="KW-0413">Isomerase</keyword>
<proteinExistence type="inferred from homology"/>
<evidence type="ECO:0000259" key="16">
    <source>
        <dbReference type="PROSITE" id="PS51192"/>
    </source>
</evidence>
<dbReference type="PANTHER" id="PTHR11274">
    <property type="entry name" value="RAD25/XP-B DNA REPAIR HELICASE"/>
    <property type="match status" value="1"/>
</dbReference>
<dbReference type="GO" id="GO:0006367">
    <property type="term" value="P:transcription initiation at RNA polymerase II promoter"/>
    <property type="evidence" value="ECO:0007669"/>
    <property type="project" value="InterPro"/>
</dbReference>
<dbReference type="PANTHER" id="PTHR11274:SF0">
    <property type="entry name" value="GENERAL TRANSCRIPTION AND DNA REPAIR FACTOR IIH HELICASE SUBUNIT XPB"/>
    <property type="match status" value="1"/>
</dbReference>
<dbReference type="Gene3D" id="3.40.50.300">
    <property type="entry name" value="P-loop containing nucleotide triphosphate hydrolases"/>
    <property type="match status" value="2"/>
</dbReference>